<dbReference type="PANTHER" id="PTHR43065">
    <property type="entry name" value="SENSOR HISTIDINE KINASE"/>
    <property type="match status" value="1"/>
</dbReference>
<dbReference type="SUPFAM" id="SSF55874">
    <property type="entry name" value="ATPase domain of HSP90 chaperone/DNA topoisomerase II/histidine kinase"/>
    <property type="match status" value="1"/>
</dbReference>
<name>A0A8J3MTD2_9CHLR</name>
<keyword evidence="8" id="KW-0902">Two-component regulatory system</keyword>
<dbReference type="AlphaFoldDB" id="A0A8J3MTD2"/>
<evidence type="ECO:0000256" key="1">
    <source>
        <dbReference type="ARBA" id="ARBA00000085"/>
    </source>
</evidence>
<keyword evidence="7" id="KW-0067">ATP-binding</keyword>
<keyword evidence="6" id="KW-0418">Kinase</keyword>
<evidence type="ECO:0000256" key="2">
    <source>
        <dbReference type="ARBA" id="ARBA00012438"/>
    </source>
</evidence>
<dbReference type="EC" id="2.7.13.3" evidence="2"/>
<dbReference type="Proteomes" id="UP000612362">
    <property type="component" value="Unassembled WGS sequence"/>
</dbReference>
<dbReference type="SMART" id="SM00387">
    <property type="entry name" value="HATPase_c"/>
    <property type="match status" value="1"/>
</dbReference>
<evidence type="ECO:0000256" key="9">
    <source>
        <dbReference type="SAM" id="Coils"/>
    </source>
</evidence>
<dbReference type="Gene3D" id="3.30.565.10">
    <property type="entry name" value="Histidine kinase-like ATPase, C-terminal domain"/>
    <property type="match status" value="1"/>
</dbReference>
<dbReference type="EMBL" id="BNJF01000001">
    <property type="protein sequence ID" value="GHO45493.1"/>
    <property type="molecule type" value="Genomic_DNA"/>
</dbReference>
<accession>A0A8J3MTD2</accession>
<dbReference type="GO" id="GO:0000155">
    <property type="term" value="F:phosphorelay sensor kinase activity"/>
    <property type="evidence" value="ECO:0007669"/>
    <property type="project" value="InterPro"/>
</dbReference>
<sequence>MDVAQRQIKHSDRDYIKPQEHEAEQLRAELVQLHREHERVLGEKQILEARMQKSEARRRAFVHILSDLNTLNRKLVDQRKAMIHILADYEQDRRRMVKQTERLDNSRRALLHILKDSHQSNLRLESSRKAMIHIMSDLKETTEEVQQREQELREKQEQLVQAGKLATLGELTTGVAHELNNPLNNIGLFVGNAIDLVELGMATTEPERILQELYNAMQQVRKATEIISHLRTFGRAASVSREPVNIVQVIQRSISLMREQLRLRLIEVEMQFPEEDVIVFGNAIQMEQVFINLLTNARDALVDAPTKEISIRCAKNVDTVEISVADTGPGISPELEQRVFDPFFTTKEVGAGTGLGLSITYGIIKEHNGAIRVQSRLGEGARFLIQLPLKPDNDPEGGMS</sequence>
<reference evidence="11" key="1">
    <citation type="submission" date="2020-10" db="EMBL/GenBank/DDBJ databases">
        <title>Taxonomic study of unclassified bacteria belonging to the class Ktedonobacteria.</title>
        <authorList>
            <person name="Yabe S."/>
            <person name="Wang C.M."/>
            <person name="Zheng Y."/>
            <person name="Sakai Y."/>
            <person name="Cavaletti L."/>
            <person name="Monciardini P."/>
            <person name="Donadio S."/>
        </authorList>
    </citation>
    <scope>NUCLEOTIDE SEQUENCE</scope>
    <source>
        <strain evidence="11">SOSP1-1</strain>
    </source>
</reference>
<evidence type="ECO:0000313" key="11">
    <source>
        <dbReference type="EMBL" id="GHO45493.1"/>
    </source>
</evidence>
<dbReference type="Gene3D" id="1.10.287.130">
    <property type="match status" value="1"/>
</dbReference>
<keyword evidence="3" id="KW-0597">Phosphoprotein</keyword>
<dbReference type="Pfam" id="PF02518">
    <property type="entry name" value="HATPase_c"/>
    <property type="match status" value="1"/>
</dbReference>
<comment type="caution">
    <text evidence="11">The sequence shown here is derived from an EMBL/GenBank/DDBJ whole genome shotgun (WGS) entry which is preliminary data.</text>
</comment>
<keyword evidence="4" id="KW-0808">Transferase</keyword>
<keyword evidence="9" id="KW-0175">Coiled coil</keyword>
<evidence type="ECO:0000256" key="3">
    <source>
        <dbReference type="ARBA" id="ARBA00022553"/>
    </source>
</evidence>
<gene>
    <name evidence="11" type="ORF">KSX_36560</name>
</gene>
<evidence type="ECO:0000256" key="6">
    <source>
        <dbReference type="ARBA" id="ARBA00022777"/>
    </source>
</evidence>
<dbReference type="PROSITE" id="PS50109">
    <property type="entry name" value="HIS_KIN"/>
    <property type="match status" value="1"/>
</dbReference>
<evidence type="ECO:0000256" key="7">
    <source>
        <dbReference type="ARBA" id="ARBA00022840"/>
    </source>
</evidence>
<evidence type="ECO:0000256" key="5">
    <source>
        <dbReference type="ARBA" id="ARBA00022741"/>
    </source>
</evidence>
<proteinExistence type="predicted"/>
<keyword evidence="12" id="KW-1185">Reference proteome</keyword>
<keyword evidence="5" id="KW-0547">Nucleotide-binding</keyword>
<protein>
    <recommendedName>
        <fullName evidence="2">histidine kinase</fullName>
        <ecNumber evidence="2">2.7.13.3</ecNumber>
    </recommendedName>
</protein>
<dbReference type="PANTHER" id="PTHR43065:SF46">
    <property type="entry name" value="C4-DICARBOXYLATE TRANSPORT SENSOR PROTEIN DCTB"/>
    <property type="match status" value="1"/>
</dbReference>
<organism evidence="11 12">
    <name type="scientific">Ktedonospora formicarum</name>
    <dbReference type="NCBI Taxonomy" id="2778364"/>
    <lineage>
        <taxon>Bacteria</taxon>
        <taxon>Bacillati</taxon>
        <taxon>Chloroflexota</taxon>
        <taxon>Ktedonobacteria</taxon>
        <taxon>Ktedonobacterales</taxon>
        <taxon>Ktedonobacteraceae</taxon>
        <taxon>Ktedonospora</taxon>
    </lineage>
</organism>
<dbReference type="RefSeq" id="WP_220194822.1">
    <property type="nucleotide sequence ID" value="NZ_BNJF01000001.1"/>
</dbReference>
<evidence type="ECO:0000256" key="4">
    <source>
        <dbReference type="ARBA" id="ARBA00022679"/>
    </source>
</evidence>
<dbReference type="InterPro" id="IPR004358">
    <property type="entry name" value="Sig_transdc_His_kin-like_C"/>
</dbReference>
<dbReference type="InterPro" id="IPR005467">
    <property type="entry name" value="His_kinase_dom"/>
</dbReference>
<feature type="domain" description="Histidine kinase" evidence="10">
    <location>
        <begin position="174"/>
        <end position="391"/>
    </location>
</feature>
<feature type="coiled-coil region" evidence="9">
    <location>
        <begin position="135"/>
        <end position="165"/>
    </location>
</feature>
<evidence type="ECO:0000259" key="10">
    <source>
        <dbReference type="PROSITE" id="PS50109"/>
    </source>
</evidence>
<dbReference type="InterPro" id="IPR036890">
    <property type="entry name" value="HATPase_C_sf"/>
</dbReference>
<comment type="catalytic activity">
    <reaction evidence="1">
        <text>ATP + protein L-histidine = ADP + protein N-phospho-L-histidine.</text>
        <dbReference type="EC" id="2.7.13.3"/>
    </reaction>
</comment>
<dbReference type="InterPro" id="IPR003661">
    <property type="entry name" value="HisK_dim/P_dom"/>
</dbReference>
<dbReference type="GO" id="GO:0005524">
    <property type="term" value="F:ATP binding"/>
    <property type="evidence" value="ECO:0007669"/>
    <property type="project" value="UniProtKB-KW"/>
</dbReference>
<dbReference type="SMART" id="SM00388">
    <property type="entry name" value="HisKA"/>
    <property type="match status" value="1"/>
</dbReference>
<dbReference type="InterPro" id="IPR036097">
    <property type="entry name" value="HisK_dim/P_sf"/>
</dbReference>
<dbReference type="CDD" id="cd00082">
    <property type="entry name" value="HisKA"/>
    <property type="match status" value="1"/>
</dbReference>
<dbReference type="PRINTS" id="PR00344">
    <property type="entry name" value="BCTRLSENSOR"/>
</dbReference>
<dbReference type="InterPro" id="IPR003594">
    <property type="entry name" value="HATPase_dom"/>
</dbReference>
<evidence type="ECO:0000313" key="12">
    <source>
        <dbReference type="Proteomes" id="UP000612362"/>
    </source>
</evidence>
<feature type="coiled-coil region" evidence="9">
    <location>
        <begin position="16"/>
        <end position="57"/>
    </location>
</feature>
<evidence type="ECO:0000256" key="8">
    <source>
        <dbReference type="ARBA" id="ARBA00023012"/>
    </source>
</evidence>
<dbReference type="SUPFAM" id="SSF47384">
    <property type="entry name" value="Homodimeric domain of signal transducing histidine kinase"/>
    <property type="match status" value="1"/>
</dbReference>